<dbReference type="Pfam" id="PF01546">
    <property type="entry name" value="Peptidase_M20"/>
    <property type="match status" value="1"/>
</dbReference>
<dbReference type="SUPFAM" id="SSF55031">
    <property type="entry name" value="Bacterial exopeptidase dimerisation domain"/>
    <property type="match status" value="1"/>
</dbReference>
<gene>
    <name evidence="7" type="ORF">KCU76_g13894</name>
</gene>
<dbReference type="Proteomes" id="UP000779574">
    <property type="component" value="Unassembled WGS sequence"/>
</dbReference>
<dbReference type="Gene3D" id="3.40.630.10">
    <property type="entry name" value="Zn peptidases"/>
    <property type="match status" value="1"/>
</dbReference>
<dbReference type="AlphaFoldDB" id="A0A9P8J2I5"/>
<evidence type="ECO:0000256" key="3">
    <source>
        <dbReference type="ARBA" id="ARBA00022723"/>
    </source>
</evidence>
<accession>A0A9P8J2I5</accession>
<dbReference type="GO" id="GO:0046872">
    <property type="term" value="F:metal ion binding"/>
    <property type="evidence" value="ECO:0007669"/>
    <property type="project" value="UniProtKB-KW"/>
</dbReference>
<keyword evidence="4" id="KW-0378">Hydrolase</keyword>
<feature type="non-terminal residue" evidence="7">
    <location>
        <position position="1"/>
    </location>
</feature>
<evidence type="ECO:0000256" key="2">
    <source>
        <dbReference type="ARBA" id="ARBA00022670"/>
    </source>
</evidence>
<dbReference type="GO" id="GO:0000328">
    <property type="term" value="C:fungal-type vacuole lumen"/>
    <property type="evidence" value="ECO:0007669"/>
    <property type="project" value="TreeGrafter"/>
</dbReference>
<feature type="domain" description="Peptidase M20 dimerisation" evidence="6">
    <location>
        <begin position="400"/>
        <end position="552"/>
    </location>
</feature>
<dbReference type="Gene3D" id="1.10.150.900">
    <property type="match status" value="1"/>
</dbReference>
<protein>
    <submittedName>
        <fullName evidence="7">Vacuolar carboxypeptidase Cps1</fullName>
    </submittedName>
</protein>
<dbReference type="Gene3D" id="3.30.70.360">
    <property type="match status" value="1"/>
</dbReference>
<dbReference type="InterPro" id="IPR047177">
    <property type="entry name" value="Pept_M20A"/>
</dbReference>
<dbReference type="PANTHER" id="PTHR45962">
    <property type="entry name" value="N-FATTY-ACYL-AMINO ACID SYNTHASE/HYDROLASE PM20D1"/>
    <property type="match status" value="1"/>
</dbReference>
<evidence type="ECO:0000256" key="5">
    <source>
        <dbReference type="ARBA" id="ARBA00022833"/>
    </source>
</evidence>
<dbReference type="Pfam" id="PF07687">
    <property type="entry name" value="M20_dimer"/>
    <property type="match status" value="1"/>
</dbReference>
<dbReference type="InterPro" id="IPR036264">
    <property type="entry name" value="Bact_exopeptidase_dim_dom"/>
</dbReference>
<dbReference type="GO" id="GO:0004180">
    <property type="term" value="F:carboxypeptidase activity"/>
    <property type="evidence" value="ECO:0007669"/>
    <property type="project" value="UniProtKB-KW"/>
</dbReference>
<evidence type="ECO:0000256" key="1">
    <source>
        <dbReference type="ARBA" id="ARBA00006247"/>
    </source>
</evidence>
<dbReference type="InterPro" id="IPR021838">
    <property type="entry name" value="DUF3431"/>
</dbReference>
<evidence type="ECO:0000313" key="8">
    <source>
        <dbReference type="Proteomes" id="UP000779574"/>
    </source>
</evidence>
<dbReference type="SUPFAM" id="SSF53187">
    <property type="entry name" value="Zn-dependent exopeptidases"/>
    <property type="match status" value="1"/>
</dbReference>
<dbReference type="InterPro" id="IPR011650">
    <property type="entry name" value="Peptidase_M20_dimer"/>
</dbReference>
<name>A0A9P8J2I5_AURME</name>
<dbReference type="Pfam" id="PF11913">
    <property type="entry name" value="DUF3431"/>
    <property type="match status" value="1"/>
</dbReference>
<sequence length="687" mass="77280">MHAKDEQWHNDVLGQKAADTIKALRFKHINATGFANLRCTLVPGCPLGVNPLDPTEQDIRNKDTRAFFAEIYMELFDVTREQIPRHIGNVCCAQFAVTRARISQRPRSDYERMLRWADQSREGDFAVGWVFEKVWDLIFGMDAINCPNYEQCRCDMYANGHASTEQHEQPQEDAVISTWCPGPQVPAPPQDGLISLADFGSNRDLIQQQVERLSAAVNIPSISYDDNEDVDIDPRWHAFVTLHEVLKTQFPKVHEKMTLEKVNSYGLLYTLPGSFQDLKPLVMMAHLDVVPVPDPSKWSHPPFEAYFDGQWLWGRGVVDCKSILVGVCSAMERLLEQDFKNKRTIILSFGFDEETGGFRGAKYLADHLKEKYGENSIEMIVDEGGGMVVEDGVTYAVPEVAEKGFLDIVLTLNTPGGHSSAPPKNTNIGIMSRLIAAMEDHPFNPHIDEHNPFWNYLKCEVENSPKTVEPWLREALEKKEDFADRLIESRGDKVRWWIQTSQSVDIINGGIKDNQLPEITRTIINYRVLPSDKIDGVLKTVADVLAPLANNYSIAVQGPGYAQIDRGFGVLNISSMNILQPAPITPTGPDVEIWNVFAGSIRQVFENTAEKLSAKKVIPVGAISAGNTDTAHYWALTRNIYRFSPLSEQTAKGPHTVDERVDMQAHLGGVKFYYELIRNMDSYTGSR</sequence>
<dbReference type="CDD" id="cd05674">
    <property type="entry name" value="M20_yscS"/>
    <property type="match status" value="1"/>
</dbReference>
<dbReference type="GO" id="GO:0051603">
    <property type="term" value="P:proteolysis involved in protein catabolic process"/>
    <property type="evidence" value="ECO:0007669"/>
    <property type="project" value="TreeGrafter"/>
</dbReference>
<dbReference type="EMBL" id="JAHFXF010000803">
    <property type="protein sequence ID" value="KAG9682309.1"/>
    <property type="molecule type" value="Genomic_DNA"/>
</dbReference>
<keyword evidence="2" id="KW-0645">Protease</keyword>
<evidence type="ECO:0000313" key="7">
    <source>
        <dbReference type="EMBL" id="KAG9682309.1"/>
    </source>
</evidence>
<reference evidence="7" key="1">
    <citation type="journal article" date="2021" name="J Fungi (Basel)">
        <title>Virulence traits and population genomics of the black yeast Aureobasidium melanogenum.</title>
        <authorList>
            <person name="Cernosa A."/>
            <person name="Sun X."/>
            <person name="Gostincar C."/>
            <person name="Fang C."/>
            <person name="Gunde-Cimerman N."/>
            <person name="Song Z."/>
        </authorList>
    </citation>
    <scope>NUCLEOTIDE SEQUENCE</scope>
    <source>
        <strain evidence="7">EXF-9911</strain>
    </source>
</reference>
<comment type="caution">
    <text evidence="7">The sequence shown here is derived from an EMBL/GenBank/DDBJ whole genome shotgun (WGS) entry which is preliminary data.</text>
</comment>
<dbReference type="FunFam" id="3.40.630.10:FF:000027">
    <property type="entry name" value="N-fatty-acyl-amino acid synthase/hydrolase PM20D1"/>
    <property type="match status" value="1"/>
</dbReference>
<dbReference type="InterPro" id="IPR002933">
    <property type="entry name" value="Peptidase_M20"/>
</dbReference>
<comment type="similarity">
    <text evidence="1">Belongs to the peptidase M20A family.</text>
</comment>
<keyword evidence="5" id="KW-0862">Zinc</keyword>
<evidence type="ECO:0000259" key="6">
    <source>
        <dbReference type="Pfam" id="PF07687"/>
    </source>
</evidence>
<proteinExistence type="inferred from homology"/>
<reference evidence="7" key="2">
    <citation type="submission" date="2021-08" db="EMBL/GenBank/DDBJ databases">
        <authorList>
            <person name="Gostincar C."/>
            <person name="Sun X."/>
            <person name="Song Z."/>
            <person name="Gunde-Cimerman N."/>
        </authorList>
    </citation>
    <scope>NUCLEOTIDE SEQUENCE</scope>
    <source>
        <strain evidence="7">EXF-9911</strain>
    </source>
</reference>
<organism evidence="7 8">
    <name type="scientific">Aureobasidium melanogenum</name>
    <name type="common">Aureobasidium pullulans var. melanogenum</name>
    <dbReference type="NCBI Taxonomy" id="46634"/>
    <lineage>
        <taxon>Eukaryota</taxon>
        <taxon>Fungi</taxon>
        <taxon>Dikarya</taxon>
        <taxon>Ascomycota</taxon>
        <taxon>Pezizomycotina</taxon>
        <taxon>Dothideomycetes</taxon>
        <taxon>Dothideomycetidae</taxon>
        <taxon>Dothideales</taxon>
        <taxon>Saccotheciaceae</taxon>
        <taxon>Aureobasidium</taxon>
    </lineage>
</organism>
<keyword evidence="3" id="KW-0479">Metal-binding</keyword>
<dbReference type="PANTHER" id="PTHR45962:SF1">
    <property type="entry name" value="N-FATTY-ACYL-AMINO ACID SYNTHASE_HYDROLASE PM20D1"/>
    <property type="match status" value="1"/>
</dbReference>
<dbReference type="OrthoDB" id="3064516at2759"/>
<evidence type="ECO:0000256" key="4">
    <source>
        <dbReference type="ARBA" id="ARBA00022801"/>
    </source>
</evidence>
<keyword evidence="7" id="KW-0121">Carboxypeptidase</keyword>